<organism evidence="1 2">
    <name type="scientific">Rhodopirellula islandica</name>
    <dbReference type="NCBI Taxonomy" id="595434"/>
    <lineage>
        <taxon>Bacteria</taxon>
        <taxon>Pseudomonadati</taxon>
        <taxon>Planctomycetota</taxon>
        <taxon>Planctomycetia</taxon>
        <taxon>Pirellulales</taxon>
        <taxon>Pirellulaceae</taxon>
        <taxon>Rhodopirellula</taxon>
    </lineage>
</organism>
<sequence length="42" mass="4750">MLKNCISNRFRIALRTDLIRIDHPPGDGCLTKLISKREAVSP</sequence>
<keyword evidence="2" id="KW-1185">Reference proteome</keyword>
<evidence type="ECO:0000313" key="2">
    <source>
        <dbReference type="Proteomes" id="UP000036367"/>
    </source>
</evidence>
<name>A0A0J1B7A8_RHOIS</name>
<gene>
    <name evidence="1" type="ORF">RISK_005524</name>
</gene>
<protein>
    <submittedName>
        <fullName evidence="1">Uncharacterized protein</fullName>
    </submittedName>
</protein>
<dbReference type="Proteomes" id="UP000036367">
    <property type="component" value="Unassembled WGS sequence"/>
</dbReference>
<dbReference type="PATRIC" id="fig|595434.4.peg.5247"/>
<comment type="caution">
    <text evidence="1">The sequence shown here is derived from an EMBL/GenBank/DDBJ whole genome shotgun (WGS) entry which is preliminary data.</text>
</comment>
<proteinExistence type="predicted"/>
<dbReference type="EMBL" id="LECT01000044">
    <property type="protein sequence ID" value="KLU02458.1"/>
    <property type="molecule type" value="Genomic_DNA"/>
</dbReference>
<reference evidence="1" key="1">
    <citation type="submission" date="2015-05" db="EMBL/GenBank/DDBJ databases">
        <title>Permanent draft genome of Rhodopirellula islandicus K833.</title>
        <authorList>
            <person name="Kizina J."/>
            <person name="Richter M."/>
            <person name="Glockner F.O."/>
            <person name="Harder J."/>
        </authorList>
    </citation>
    <scope>NUCLEOTIDE SEQUENCE [LARGE SCALE GENOMIC DNA]</scope>
    <source>
        <strain evidence="1">K833</strain>
    </source>
</reference>
<accession>A0A0J1B7A8</accession>
<dbReference type="AlphaFoldDB" id="A0A0J1B7A8"/>
<evidence type="ECO:0000313" key="1">
    <source>
        <dbReference type="EMBL" id="KLU02458.1"/>
    </source>
</evidence>